<evidence type="ECO:0000256" key="3">
    <source>
        <dbReference type="ARBA" id="ARBA00022475"/>
    </source>
</evidence>
<gene>
    <name evidence="9" type="ORF">U14_05138</name>
</gene>
<feature type="transmembrane region" description="Helical" evidence="7">
    <location>
        <begin position="219"/>
        <end position="239"/>
    </location>
</feature>
<dbReference type="PANTHER" id="PTHR30193">
    <property type="entry name" value="ABC TRANSPORTER PERMEASE PROTEIN"/>
    <property type="match status" value="1"/>
</dbReference>
<dbReference type="EMBL" id="DF820460">
    <property type="protein sequence ID" value="GAK53863.1"/>
    <property type="molecule type" value="Genomic_DNA"/>
</dbReference>
<evidence type="ECO:0000256" key="2">
    <source>
        <dbReference type="ARBA" id="ARBA00022448"/>
    </source>
</evidence>
<dbReference type="CDD" id="cd06261">
    <property type="entry name" value="TM_PBP2"/>
    <property type="match status" value="1"/>
</dbReference>
<comment type="similarity">
    <text evidence="7">Belongs to the binding-protein-dependent transport system permease family.</text>
</comment>
<feature type="transmembrane region" description="Helical" evidence="7">
    <location>
        <begin position="160"/>
        <end position="185"/>
    </location>
</feature>
<protein>
    <submittedName>
        <fullName evidence="9">Binding-protein-dependent transport systems inner membrane component</fullName>
    </submittedName>
</protein>
<evidence type="ECO:0000313" key="10">
    <source>
        <dbReference type="Proteomes" id="UP000030700"/>
    </source>
</evidence>
<feature type="transmembrane region" description="Helical" evidence="7">
    <location>
        <begin position="73"/>
        <end position="97"/>
    </location>
</feature>
<evidence type="ECO:0000256" key="7">
    <source>
        <dbReference type="RuleBase" id="RU363032"/>
    </source>
</evidence>
<accession>A0A081BR32</accession>
<keyword evidence="3" id="KW-1003">Cell membrane</keyword>
<feature type="transmembrane region" description="Helical" evidence="7">
    <location>
        <begin position="109"/>
        <end position="129"/>
    </location>
</feature>
<dbReference type="Pfam" id="PF00528">
    <property type="entry name" value="BPD_transp_1"/>
    <property type="match status" value="1"/>
</dbReference>
<evidence type="ECO:0000313" key="9">
    <source>
        <dbReference type="EMBL" id="GAK53863.1"/>
    </source>
</evidence>
<dbReference type="STRING" id="1499966.U14_05138"/>
<dbReference type="GO" id="GO:0005886">
    <property type="term" value="C:plasma membrane"/>
    <property type="evidence" value="ECO:0007669"/>
    <property type="project" value="UniProtKB-SubCell"/>
</dbReference>
<dbReference type="PANTHER" id="PTHR30193:SF37">
    <property type="entry name" value="INNER MEMBRANE ABC TRANSPORTER PERMEASE PROTEIN YCJO"/>
    <property type="match status" value="1"/>
</dbReference>
<dbReference type="InterPro" id="IPR051393">
    <property type="entry name" value="ABC_transporter_permease"/>
</dbReference>
<feature type="transmembrane region" description="Helical" evidence="7">
    <location>
        <begin position="266"/>
        <end position="290"/>
    </location>
</feature>
<feature type="domain" description="ABC transmembrane type-1" evidence="8">
    <location>
        <begin position="69"/>
        <end position="287"/>
    </location>
</feature>
<proteinExistence type="inferred from homology"/>
<dbReference type="AlphaFoldDB" id="A0A081BR32"/>
<sequence length="299" mass="33668">MHNLERRNQREYYLFLLPGLFVFMLFIVIPFMTNISISFTEWSGVGVPKFIGIANYAKAIHDKVFWISFKNNLLLIIAMTVVPTIVAMFLATLIFDVVSKHVGQRTANFFRAGFYLPQVITIVVSAYTWKWIFHPNWGAANWALKAVGLPAMNWLGDPKLAMYSIMIMMIWFQIGYPLVIFMAALQRIDPQLQESAAIDGANWWNVFVYITVPQIRAEIYVVVLTTMIDALKIFGPVYAMTMGGPGNATSVAGYFSFKNFFERGQVGYGSAVATILSAIILVVAIIFVSIQSKRERAAA</sequence>
<dbReference type="SUPFAM" id="SSF161098">
    <property type="entry name" value="MetI-like"/>
    <property type="match status" value="1"/>
</dbReference>
<dbReference type="GO" id="GO:0055085">
    <property type="term" value="P:transmembrane transport"/>
    <property type="evidence" value="ECO:0007669"/>
    <property type="project" value="InterPro"/>
</dbReference>
<evidence type="ECO:0000259" key="8">
    <source>
        <dbReference type="PROSITE" id="PS50928"/>
    </source>
</evidence>
<keyword evidence="4 7" id="KW-0812">Transmembrane</keyword>
<keyword evidence="6 7" id="KW-0472">Membrane</keyword>
<dbReference type="Gene3D" id="1.10.3720.10">
    <property type="entry name" value="MetI-like"/>
    <property type="match status" value="1"/>
</dbReference>
<evidence type="ECO:0000256" key="4">
    <source>
        <dbReference type="ARBA" id="ARBA00022692"/>
    </source>
</evidence>
<dbReference type="Proteomes" id="UP000030700">
    <property type="component" value="Unassembled WGS sequence"/>
</dbReference>
<keyword evidence="2 7" id="KW-0813">Transport</keyword>
<dbReference type="InterPro" id="IPR000515">
    <property type="entry name" value="MetI-like"/>
</dbReference>
<name>A0A081BR32_9BACT</name>
<dbReference type="HOGENOM" id="CLU_016047_0_2_0"/>
<comment type="subcellular location">
    <subcellularLocation>
        <location evidence="1 7">Cell membrane</location>
        <topology evidence="1 7">Multi-pass membrane protein</topology>
    </subcellularLocation>
</comment>
<evidence type="ECO:0000256" key="5">
    <source>
        <dbReference type="ARBA" id="ARBA00022989"/>
    </source>
</evidence>
<evidence type="ECO:0000256" key="6">
    <source>
        <dbReference type="ARBA" id="ARBA00023136"/>
    </source>
</evidence>
<dbReference type="PROSITE" id="PS50928">
    <property type="entry name" value="ABC_TM1"/>
    <property type="match status" value="1"/>
</dbReference>
<feature type="transmembrane region" description="Helical" evidence="7">
    <location>
        <begin position="12"/>
        <end position="32"/>
    </location>
</feature>
<keyword evidence="5 7" id="KW-1133">Transmembrane helix</keyword>
<reference evidence="9" key="1">
    <citation type="journal article" date="2015" name="PeerJ">
        <title>First genomic representation of candidate bacterial phylum KSB3 points to enhanced environmental sensing as a trigger of wastewater bulking.</title>
        <authorList>
            <person name="Sekiguchi Y."/>
            <person name="Ohashi A."/>
            <person name="Parks D.H."/>
            <person name="Yamauchi T."/>
            <person name="Tyson G.W."/>
            <person name="Hugenholtz P."/>
        </authorList>
    </citation>
    <scope>NUCLEOTIDE SEQUENCE [LARGE SCALE GENOMIC DNA]</scope>
</reference>
<organism evidence="9">
    <name type="scientific">Candidatus Moduliflexus flocculans</name>
    <dbReference type="NCBI Taxonomy" id="1499966"/>
    <lineage>
        <taxon>Bacteria</taxon>
        <taxon>Candidatus Moduliflexota</taxon>
        <taxon>Candidatus Moduliflexia</taxon>
        <taxon>Candidatus Moduliflexales</taxon>
        <taxon>Candidatus Moduliflexaceae</taxon>
    </lineage>
</organism>
<evidence type="ECO:0000256" key="1">
    <source>
        <dbReference type="ARBA" id="ARBA00004651"/>
    </source>
</evidence>
<dbReference type="InterPro" id="IPR035906">
    <property type="entry name" value="MetI-like_sf"/>
</dbReference>
<keyword evidence="10" id="KW-1185">Reference proteome</keyword>